<evidence type="ECO:0000313" key="4">
    <source>
        <dbReference type="Proteomes" id="UP000240621"/>
    </source>
</evidence>
<keyword evidence="1" id="KW-1133">Transmembrane helix</keyword>
<gene>
    <name evidence="3" type="ORF">CLV93_10921</name>
    <name evidence="2" type="ORF">JCM18694_13580</name>
</gene>
<feature type="transmembrane region" description="Helical" evidence="1">
    <location>
        <begin position="16"/>
        <end position="37"/>
    </location>
</feature>
<keyword evidence="1" id="KW-0472">Membrane</keyword>
<organism evidence="3 4">
    <name type="scientific">Prolixibacter denitrificans</name>
    <dbReference type="NCBI Taxonomy" id="1541063"/>
    <lineage>
        <taxon>Bacteria</taxon>
        <taxon>Pseudomonadati</taxon>
        <taxon>Bacteroidota</taxon>
        <taxon>Bacteroidia</taxon>
        <taxon>Marinilabiliales</taxon>
        <taxon>Prolixibacteraceae</taxon>
        <taxon>Prolixibacter</taxon>
    </lineage>
</organism>
<name>A0A2P8C8Y4_9BACT</name>
<dbReference type="OrthoDB" id="1122097at2"/>
<feature type="transmembrane region" description="Helical" evidence="1">
    <location>
        <begin position="57"/>
        <end position="76"/>
    </location>
</feature>
<keyword evidence="1" id="KW-0812">Transmembrane</keyword>
<dbReference type="EMBL" id="PYGC01000009">
    <property type="protein sequence ID" value="PSK81418.1"/>
    <property type="molecule type" value="Genomic_DNA"/>
</dbReference>
<reference evidence="3 4" key="1">
    <citation type="submission" date="2018-03" db="EMBL/GenBank/DDBJ databases">
        <title>Genomic Encyclopedia of Archaeal and Bacterial Type Strains, Phase II (KMG-II): from individual species to whole genera.</title>
        <authorList>
            <person name="Goeker M."/>
        </authorList>
    </citation>
    <scope>NUCLEOTIDE SEQUENCE [LARGE SCALE GENOMIC DNA]</scope>
    <source>
        <strain evidence="3 4">DSM 27267</strain>
    </source>
</reference>
<dbReference type="Proteomes" id="UP000240621">
    <property type="component" value="Unassembled WGS sequence"/>
</dbReference>
<dbReference type="RefSeq" id="WP_106543102.1">
    <property type="nucleotide sequence ID" value="NZ_BLAU01000001.1"/>
</dbReference>
<evidence type="ECO:0000313" key="2">
    <source>
        <dbReference type="EMBL" id="GET21112.1"/>
    </source>
</evidence>
<reference evidence="2 5" key="2">
    <citation type="submission" date="2019-10" db="EMBL/GenBank/DDBJ databases">
        <title>Prolixibacter strains distinguished by the presence of nitrate reductase genes were adept at nitrate-dependent anaerobic corrosion of metallic iron and carbon steel.</title>
        <authorList>
            <person name="Iino T."/>
            <person name="Shono N."/>
            <person name="Ito K."/>
            <person name="Nakamura R."/>
            <person name="Sueoka K."/>
            <person name="Harayama S."/>
            <person name="Ohkuma M."/>
        </authorList>
    </citation>
    <scope>NUCLEOTIDE SEQUENCE [LARGE SCALE GENOMIC DNA]</scope>
    <source>
        <strain evidence="2 5">MIC1-1</strain>
    </source>
</reference>
<comment type="caution">
    <text evidence="3">The sequence shown here is derived from an EMBL/GenBank/DDBJ whole genome shotgun (WGS) entry which is preliminary data.</text>
</comment>
<protein>
    <submittedName>
        <fullName evidence="3">Uncharacterized protein</fullName>
    </submittedName>
</protein>
<sequence length="104" mass="11862">MENQEQQKQPVKLNNIWLGVLAGALMPVVFFVLYYLFRFGYMPFSAFIHRLVETNTIIHVLSLAVFPNLGLFMLFVRGNRLRSGRGVLLATILYAVVAFIVKLS</sequence>
<dbReference type="Proteomes" id="UP000396862">
    <property type="component" value="Unassembled WGS sequence"/>
</dbReference>
<dbReference type="EMBL" id="BLAU01000001">
    <property type="protein sequence ID" value="GET21112.1"/>
    <property type="molecule type" value="Genomic_DNA"/>
</dbReference>
<evidence type="ECO:0000313" key="5">
    <source>
        <dbReference type="Proteomes" id="UP000396862"/>
    </source>
</evidence>
<evidence type="ECO:0000256" key="1">
    <source>
        <dbReference type="SAM" id="Phobius"/>
    </source>
</evidence>
<accession>A0A2P8C8Y4</accession>
<evidence type="ECO:0000313" key="3">
    <source>
        <dbReference type="EMBL" id="PSK81418.1"/>
    </source>
</evidence>
<proteinExistence type="predicted"/>
<dbReference type="AlphaFoldDB" id="A0A2P8C8Y4"/>
<feature type="transmembrane region" description="Helical" evidence="1">
    <location>
        <begin position="83"/>
        <end position="101"/>
    </location>
</feature>
<keyword evidence="5" id="KW-1185">Reference proteome</keyword>